<evidence type="ECO:0008006" key="3">
    <source>
        <dbReference type="Google" id="ProtNLM"/>
    </source>
</evidence>
<evidence type="ECO:0000313" key="2">
    <source>
        <dbReference type="Proteomes" id="UP001058364"/>
    </source>
</evidence>
<name>A0ABY5TVD3_9BACT</name>
<accession>A0ABY5TVD3</accession>
<gene>
    <name evidence="1" type="ORF">NX772_02610</name>
</gene>
<sequence length="97" mass="11199">MLKKIITLTKEEWDQIKDAAEERGLSFGNFLKESVFIRMREDKKLDLAGYLNKYAPFVDEQEQAEYDEMIANGELDLDDMSDASELTLADLESDDEI</sequence>
<dbReference type="RefSeq" id="WP_027123378.1">
    <property type="nucleotide sequence ID" value="NZ_CP103423.1"/>
</dbReference>
<protein>
    <recommendedName>
        <fullName evidence="3">CopG family transcriptional regulator</fullName>
    </recommendedName>
</protein>
<keyword evidence="2" id="KW-1185">Reference proteome</keyword>
<proteinExistence type="predicted"/>
<dbReference type="EMBL" id="CP103423">
    <property type="protein sequence ID" value="UWD33976.1"/>
    <property type="molecule type" value="Genomic_DNA"/>
</dbReference>
<evidence type="ECO:0000313" key="1">
    <source>
        <dbReference type="EMBL" id="UWD33976.1"/>
    </source>
</evidence>
<reference evidence="1" key="1">
    <citation type="submission" date="2022-08" db="EMBL/GenBank/DDBJ databases">
        <title>Complete genome sequence of Mycoplasma molare type strain H 542.</title>
        <authorList>
            <person name="Spergser J."/>
        </authorList>
    </citation>
    <scope>NUCLEOTIDE SEQUENCE</scope>
    <source>
        <strain evidence="1">H 542</strain>
    </source>
</reference>
<organism evidence="1 2">
    <name type="scientific">Mesomycoplasma molare</name>
    <dbReference type="NCBI Taxonomy" id="171288"/>
    <lineage>
        <taxon>Bacteria</taxon>
        <taxon>Bacillati</taxon>
        <taxon>Mycoplasmatota</taxon>
        <taxon>Mycoplasmoidales</taxon>
        <taxon>Metamycoplasmataceae</taxon>
        <taxon>Mesomycoplasma</taxon>
    </lineage>
</organism>
<dbReference type="Proteomes" id="UP001058364">
    <property type="component" value="Chromosome"/>
</dbReference>